<feature type="transmembrane region" description="Helical" evidence="3">
    <location>
        <begin position="170"/>
        <end position="192"/>
    </location>
</feature>
<comment type="similarity">
    <text evidence="2">Belongs to the acyltransferase 3 family.</text>
</comment>
<feature type="transmembrane region" description="Helical" evidence="3">
    <location>
        <begin position="41"/>
        <end position="63"/>
    </location>
</feature>
<evidence type="ECO:0000256" key="1">
    <source>
        <dbReference type="ARBA" id="ARBA00004370"/>
    </source>
</evidence>
<evidence type="ECO:0000256" key="3">
    <source>
        <dbReference type="SAM" id="Phobius"/>
    </source>
</evidence>
<proteinExistence type="inferred from homology"/>
<gene>
    <name evidence="5" type="ORF">MFLO_11125</name>
</gene>
<dbReference type="GO" id="GO:0016746">
    <property type="term" value="F:acyltransferase activity"/>
    <property type="evidence" value="ECO:0007669"/>
    <property type="project" value="UniProtKB-KW"/>
</dbReference>
<evidence type="ECO:0000313" key="6">
    <source>
        <dbReference type="Proteomes" id="UP000019249"/>
    </source>
</evidence>
<dbReference type="InterPro" id="IPR002656">
    <property type="entry name" value="Acyl_transf_3_dom"/>
</dbReference>
<dbReference type="EMBL" id="AODF01000026">
    <property type="protein sequence ID" value="EUJ29134.1"/>
    <property type="molecule type" value="Genomic_DNA"/>
</dbReference>
<sequence>MKKRLYFLDSLRGVAALIVVFTHFLGSLPEQLSYRVFIHNLYLGRCSVLLFFILSGIVLSLVLDRVQKLSAADYVDYLIKRYFRIYLPFFVVTILAFLLFNVTPYQRIHSLSDWFNSVGTQATNLTILFQNIFMNGESIDQLDPVIWSLIVELRISIIFPFLYFFFRKNGVRSCLICLATVYFFWLTYPLCFRAKILNWAKRFPYSAIYFRNLNL</sequence>
<feature type="transmembrane region" description="Helical" evidence="3">
    <location>
        <begin position="12"/>
        <end position="29"/>
    </location>
</feature>
<evidence type="ECO:0000313" key="5">
    <source>
        <dbReference type="EMBL" id="EUJ29134.1"/>
    </source>
</evidence>
<keyword evidence="6" id="KW-1185">Reference proteome</keyword>
<protein>
    <submittedName>
        <fullName evidence="5">Acyltransferase</fullName>
    </submittedName>
</protein>
<feature type="domain" description="Acyltransferase 3" evidence="4">
    <location>
        <begin position="6"/>
        <end position="205"/>
    </location>
</feature>
<keyword evidence="3" id="KW-1133">Transmembrane helix</keyword>
<accession>A0ABP3AX51</accession>
<dbReference type="Pfam" id="PF01757">
    <property type="entry name" value="Acyl_transf_3"/>
    <property type="match status" value="1"/>
</dbReference>
<keyword evidence="5" id="KW-0012">Acyltransferase</keyword>
<organism evidence="5 6">
    <name type="scientific">Listeria floridensis FSL S10-1187</name>
    <dbReference type="NCBI Taxonomy" id="1265817"/>
    <lineage>
        <taxon>Bacteria</taxon>
        <taxon>Bacillati</taxon>
        <taxon>Bacillota</taxon>
        <taxon>Bacilli</taxon>
        <taxon>Bacillales</taxon>
        <taxon>Listeriaceae</taxon>
        <taxon>Listeria</taxon>
    </lineage>
</organism>
<evidence type="ECO:0000256" key="2">
    <source>
        <dbReference type="ARBA" id="ARBA00007400"/>
    </source>
</evidence>
<keyword evidence="3" id="KW-0472">Membrane</keyword>
<feature type="transmembrane region" description="Helical" evidence="3">
    <location>
        <begin position="83"/>
        <end position="102"/>
    </location>
</feature>
<comment type="subcellular location">
    <subcellularLocation>
        <location evidence="1">Membrane</location>
    </subcellularLocation>
</comment>
<dbReference type="PANTHER" id="PTHR23028">
    <property type="entry name" value="ACETYLTRANSFERASE"/>
    <property type="match status" value="1"/>
</dbReference>
<dbReference type="Proteomes" id="UP000019249">
    <property type="component" value="Unassembled WGS sequence"/>
</dbReference>
<keyword evidence="3" id="KW-0812">Transmembrane</keyword>
<name>A0ABP3AX51_9LIST</name>
<reference evidence="5 6" key="1">
    <citation type="journal article" date="2014" name="Int. J. Syst. Evol. Microbiol.">
        <title>Listeria floridensis sp. nov., Listeria aquatica sp. nov., Listeria cornellensis sp. nov., Listeria riparia sp. nov. and Listeria grandensis sp. nov., from agricultural and natural environments.</title>
        <authorList>
            <person name="den Bakker H.C."/>
            <person name="Warchocki S."/>
            <person name="Wright E.M."/>
            <person name="Allred A.F."/>
            <person name="Ahlstrom C."/>
            <person name="Manuel C.S."/>
            <person name="Stasiewicz M.J."/>
            <person name="Burrell A."/>
            <person name="Roof S."/>
            <person name="Strawn L."/>
            <person name="Fortes E.D."/>
            <person name="Nightingale K.K."/>
            <person name="Kephart D."/>
            <person name="Wiedmann M."/>
        </authorList>
    </citation>
    <scope>NUCLEOTIDE SEQUENCE [LARGE SCALE GENOMIC DNA]</scope>
    <source>
        <strain evidence="5 6">FSL S10-1187</strain>
    </source>
</reference>
<keyword evidence="5" id="KW-0808">Transferase</keyword>
<dbReference type="InterPro" id="IPR050879">
    <property type="entry name" value="Acyltransferase_3"/>
</dbReference>
<evidence type="ECO:0000259" key="4">
    <source>
        <dbReference type="Pfam" id="PF01757"/>
    </source>
</evidence>
<comment type="caution">
    <text evidence="5">The sequence shown here is derived from an EMBL/GenBank/DDBJ whole genome shotgun (WGS) entry which is preliminary data.</text>
</comment>
<feature type="transmembrane region" description="Helical" evidence="3">
    <location>
        <begin position="145"/>
        <end position="164"/>
    </location>
</feature>